<evidence type="ECO:0000256" key="10">
    <source>
        <dbReference type="ARBA" id="ARBA00023002"/>
    </source>
</evidence>
<evidence type="ECO:0000256" key="1">
    <source>
        <dbReference type="ARBA" id="ARBA00002151"/>
    </source>
</evidence>
<dbReference type="InterPro" id="IPR050765">
    <property type="entry name" value="Riboflavin_Biosynth_HTPR"/>
</dbReference>
<feature type="binding site" evidence="16">
    <location>
        <begin position="288"/>
        <end position="294"/>
    </location>
    <ligand>
        <name>NADP(+)</name>
        <dbReference type="ChEBI" id="CHEBI:58349"/>
    </ligand>
</feature>
<evidence type="ECO:0000256" key="12">
    <source>
        <dbReference type="ARBA" id="ARBA00049861"/>
    </source>
</evidence>
<evidence type="ECO:0000256" key="15">
    <source>
        <dbReference type="PIRSR" id="PIRSR006769-1"/>
    </source>
</evidence>
<sequence length="354" mass="36514">MSRALELAALGPVRGPNPQVGCVLLAPSSGDGVGRGAGTGRADDPRPRRVLGAGYHRGAGTPHAEAAALADARRRGANVRGATAVVTLEPCNHTGRTPPCAVALYDAGVAEVLHAVADPNPAATGGAAWLRGHGVRVEGGLRAPEGESLLRVWLTALRRGTPFVTLKTASSLDGYVAAADGSSRWITGAEARAHAHGIRAQVDAIVVGTGTVVADDPALTARERGVDGVVRLAEHQPLRVAVGRRDVPPTARLRGPGGELVQVRSHDVGEVLAALAGREVRHVLVEGGPVLSTAFLAADAVDELHAYVAPVLLGSGRRVVGDLGVRTVAAARRFRTVEVLRVGDDALTVSRWVR</sequence>
<dbReference type="AlphaFoldDB" id="A0A927G6G8"/>
<evidence type="ECO:0000256" key="7">
    <source>
        <dbReference type="ARBA" id="ARBA00022723"/>
    </source>
</evidence>
<dbReference type="Pfam" id="PF01872">
    <property type="entry name" value="RibD_C"/>
    <property type="match status" value="1"/>
</dbReference>
<dbReference type="InterPro" id="IPR002734">
    <property type="entry name" value="RibDG_C"/>
</dbReference>
<feature type="active site" description="Proton donor" evidence="15">
    <location>
        <position position="65"/>
    </location>
</feature>
<feature type="binding site" evidence="16">
    <location>
        <position position="199"/>
    </location>
    <ligand>
        <name>NADP(+)</name>
        <dbReference type="ChEBI" id="CHEBI:58349"/>
    </ligand>
</feature>
<dbReference type="InterPro" id="IPR002125">
    <property type="entry name" value="CMP_dCMP_dom"/>
</dbReference>
<evidence type="ECO:0000256" key="11">
    <source>
        <dbReference type="ARBA" id="ARBA00023268"/>
    </source>
</evidence>
<dbReference type="Gene3D" id="3.40.140.10">
    <property type="entry name" value="Cytidine Deaminase, domain 2"/>
    <property type="match status" value="1"/>
</dbReference>
<feature type="binding site" evidence="16">
    <location>
        <position position="215"/>
    </location>
    <ligand>
        <name>NADP(+)</name>
        <dbReference type="ChEBI" id="CHEBI:58349"/>
    </ligand>
</feature>
<keyword evidence="8 14" id="KW-0862">Zinc</keyword>
<comment type="catalytic activity">
    <reaction evidence="12 14">
        <text>5-amino-6-(5-phospho-D-ribitylamino)uracil + NADP(+) = 5-amino-6-(5-phospho-D-ribosylamino)uracil + NADPH + H(+)</text>
        <dbReference type="Rhea" id="RHEA:17845"/>
        <dbReference type="ChEBI" id="CHEBI:15378"/>
        <dbReference type="ChEBI" id="CHEBI:57783"/>
        <dbReference type="ChEBI" id="CHEBI:58349"/>
        <dbReference type="ChEBI" id="CHEBI:58421"/>
        <dbReference type="ChEBI" id="CHEBI:58453"/>
        <dbReference type="EC" id="1.1.1.193"/>
    </reaction>
</comment>
<dbReference type="EMBL" id="JACYHB010000001">
    <property type="protein sequence ID" value="MBD8077851.1"/>
    <property type="molecule type" value="Genomic_DNA"/>
</dbReference>
<dbReference type="PANTHER" id="PTHR38011">
    <property type="entry name" value="DIHYDROFOLATE REDUCTASE FAMILY PROTEIN (AFU_ORTHOLOGUE AFUA_8G06820)"/>
    <property type="match status" value="1"/>
</dbReference>
<dbReference type="GO" id="GO:0009231">
    <property type="term" value="P:riboflavin biosynthetic process"/>
    <property type="evidence" value="ECO:0007669"/>
    <property type="project" value="UniProtKB-KW"/>
</dbReference>
<evidence type="ECO:0000256" key="16">
    <source>
        <dbReference type="PIRSR" id="PIRSR006769-2"/>
    </source>
</evidence>
<gene>
    <name evidence="20" type="primary">ribD</name>
    <name evidence="20" type="ORF">IF651_02095</name>
</gene>
<keyword evidence="9 14" id="KW-0521">NADP</keyword>
<reference evidence="20" key="1">
    <citation type="journal article" date="2018" name="Curr. Microbiol.">
        <title>Cellulosimicrobium arenosum sp. nov., Isolated from Marine Sediment Sand.</title>
        <authorList>
            <person name="Oh M."/>
            <person name="Kim J.H."/>
            <person name="Yoon J.H."/>
            <person name="Schumann P."/>
            <person name="Kim W."/>
        </authorList>
    </citation>
    <scope>NUCLEOTIDE SEQUENCE</scope>
    <source>
        <strain evidence="20">KCTC 49039</strain>
    </source>
</reference>
<dbReference type="Pfam" id="PF00383">
    <property type="entry name" value="dCMP_cyt_deam_1"/>
    <property type="match status" value="1"/>
</dbReference>
<dbReference type="Gene3D" id="3.40.430.10">
    <property type="entry name" value="Dihydrofolate Reductase, subunit A"/>
    <property type="match status" value="2"/>
</dbReference>
<dbReference type="PROSITE" id="PS00903">
    <property type="entry name" value="CYT_DCMP_DEAMINASES_1"/>
    <property type="match status" value="1"/>
</dbReference>
<dbReference type="Proteomes" id="UP000610846">
    <property type="component" value="Unassembled WGS sequence"/>
</dbReference>
<comment type="caution">
    <text evidence="20">The sequence shown here is derived from an EMBL/GenBank/DDBJ whole genome shotgun (WGS) entry which is preliminary data.</text>
</comment>
<keyword evidence="11" id="KW-0511">Multifunctional enzyme</keyword>
<feature type="binding site" evidence="16">
    <location>
        <position position="222"/>
    </location>
    <ligand>
        <name>substrate</name>
    </ligand>
</feature>
<organism evidence="20 21">
    <name type="scientific">Cellulosimicrobium arenosum</name>
    <dbReference type="NCBI Taxonomy" id="2708133"/>
    <lineage>
        <taxon>Bacteria</taxon>
        <taxon>Bacillati</taxon>
        <taxon>Actinomycetota</taxon>
        <taxon>Actinomycetes</taxon>
        <taxon>Micrococcales</taxon>
        <taxon>Promicromonosporaceae</taxon>
        <taxon>Cellulosimicrobium</taxon>
    </lineage>
</organism>
<evidence type="ECO:0000256" key="8">
    <source>
        <dbReference type="ARBA" id="ARBA00022833"/>
    </source>
</evidence>
<accession>A0A927G6G8</accession>
<dbReference type="NCBIfam" id="TIGR00326">
    <property type="entry name" value="eubact_ribD"/>
    <property type="match status" value="1"/>
</dbReference>
<dbReference type="PIRSF" id="PIRSF006769">
    <property type="entry name" value="RibD"/>
    <property type="match status" value="1"/>
</dbReference>
<dbReference type="EC" id="3.5.4.26" evidence="14"/>
<comment type="pathway">
    <text evidence="3 14">Cofactor biosynthesis; riboflavin biosynthesis; 5-amino-6-(D-ribitylamino)uracil from GTP: step 3/4.</text>
</comment>
<feature type="binding site" evidence="16">
    <location>
        <position position="183"/>
    </location>
    <ligand>
        <name>substrate</name>
    </ligand>
</feature>
<dbReference type="InterPro" id="IPR016192">
    <property type="entry name" value="APOBEC/CMP_deaminase_Zn-bd"/>
</dbReference>
<keyword evidence="21" id="KW-1185">Reference proteome</keyword>
<dbReference type="GO" id="GO:0008835">
    <property type="term" value="F:diaminohydroxyphosphoribosylaminopyrimidine deaminase activity"/>
    <property type="evidence" value="ECO:0007669"/>
    <property type="project" value="UniProtKB-EC"/>
</dbReference>
<reference evidence="20" key="2">
    <citation type="submission" date="2020-09" db="EMBL/GenBank/DDBJ databases">
        <authorList>
            <person name="Yu Y."/>
        </authorList>
    </citation>
    <scope>NUCLEOTIDE SEQUENCE</scope>
    <source>
        <strain evidence="20">KCTC 49039</strain>
    </source>
</reference>
<evidence type="ECO:0000256" key="17">
    <source>
        <dbReference type="PIRSR" id="PIRSR006769-3"/>
    </source>
</evidence>
<dbReference type="SUPFAM" id="SSF53597">
    <property type="entry name" value="Dihydrofolate reductase-like"/>
    <property type="match status" value="1"/>
</dbReference>
<comment type="function">
    <text evidence="1 14">Converts 2,5-diamino-6-(ribosylamino)-4(3h)-pyrimidinone 5'-phosphate into 5-amino-6-(ribosylamino)-2,4(1h,3h)-pyrimidinedione 5'-phosphate.</text>
</comment>
<feature type="binding site" evidence="17">
    <location>
        <position position="100"/>
    </location>
    <ligand>
        <name>Zn(2+)</name>
        <dbReference type="ChEBI" id="CHEBI:29105"/>
        <note>catalytic</note>
    </ligand>
</feature>
<protein>
    <recommendedName>
        <fullName evidence="14">Riboflavin biosynthesis protein RibD</fullName>
    </recommendedName>
    <domain>
        <recommendedName>
            <fullName evidence="14">Diaminohydroxyphosphoribosylaminopyrimidine deaminase</fullName>
            <shortName evidence="14">DRAP deaminase</shortName>
            <ecNumber evidence="14">3.5.4.26</ecNumber>
        </recommendedName>
        <alternativeName>
            <fullName evidence="14">Riboflavin-specific deaminase</fullName>
        </alternativeName>
    </domain>
    <domain>
        <recommendedName>
            <fullName evidence="14">5-amino-6-(5-phosphoribosylamino)uracil reductase</fullName>
            <ecNumber evidence="14">1.1.1.193</ecNumber>
        </recommendedName>
        <alternativeName>
            <fullName evidence="14">HTP reductase</fullName>
        </alternativeName>
    </domain>
</protein>
<keyword evidence="10 14" id="KW-0560">Oxidoreductase</keyword>
<dbReference type="InterPro" id="IPR016193">
    <property type="entry name" value="Cytidine_deaminase-like"/>
</dbReference>
<evidence type="ECO:0000313" key="21">
    <source>
        <dbReference type="Proteomes" id="UP000610846"/>
    </source>
</evidence>
<dbReference type="GO" id="GO:0008270">
    <property type="term" value="F:zinc ion binding"/>
    <property type="evidence" value="ECO:0007669"/>
    <property type="project" value="InterPro"/>
</dbReference>
<feature type="binding site" evidence="16">
    <location>
        <position position="185"/>
    </location>
    <ligand>
        <name>NADP(+)</name>
        <dbReference type="ChEBI" id="CHEBI:58349"/>
    </ligand>
</feature>
<dbReference type="PROSITE" id="PS51747">
    <property type="entry name" value="CYT_DCMP_DEAMINASES_2"/>
    <property type="match status" value="1"/>
</dbReference>
<feature type="domain" description="CMP/dCMP-type deaminase" evidence="19">
    <location>
        <begin position="1"/>
        <end position="138"/>
    </location>
</feature>
<comment type="catalytic activity">
    <reaction evidence="13 14">
        <text>2,5-diamino-6-hydroxy-4-(5-phosphoribosylamino)-pyrimidine + H2O + H(+) = 5-amino-6-(5-phospho-D-ribosylamino)uracil + NH4(+)</text>
        <dbReference type="Rhea" id="RHEA:21868"/>
        <dbReference type="ChEBI" id="CHEBI:15377"/>
        <dbReference type="ChEBI" id="CHEBI:15378"/>
        <dbReference type="ChEBI" id="CHEBI:28938"/>
        <dbReference type="ChEBI" id="CHEBI:58453"/>
        <dbReference type="ChEBI" id="CHEBI:58614"/>
        <dbReference type="EC" id="3.5.4.26"/>
    </reaction>
</comment>
<evidence type="ECO:0000256" key="4">
    <source>
        <dbReference type="ARBA" id="ARBA00005259"/>
    </source>
</evidence>
<evidence type="ECO:0000256" key="3">
    <source>
        <dbReference type="ARBA" id="ARBA00004910"/>
    </source>
</evidence>
<feature type="binding site" evidence="16">
    <location>
        <position position="169"/>
    </location>
    <ligand>
        <name>NADP(+)</name>
        <dbReference type="ChEBI" id="CHEBI:58349"/>
    </ligand>
</feature>
<feature type="binding site" evidence="16">
    <location>
        <position position="286"/>
    </location>
    <ligand>
        <name>substrate</name>
    </ligand>
</feature>
<name>A0A927G6G8_9MICO</name>
<comment type="pathway">
    <text evidence="2 14">Cofactor biosynthesis; riboflavin biosynthesis; 5-amino-6-(D-ribitylamino)uracil from GTP: step 2/4.</text>
</comment>
<feature type="region of interest" description="Disordered" evidence="18">
    <location>
        <begin position="32"/>
        <end position="60"/>
    </location>
</feature>
<comment type="cofactor">
    <cofactor evidence="14 17">
        <name>Zn(2+)</name>
        <dbReference type="ChEBI" id="CHEBI:29105"/>
    </cofactor>
    <text evidence="14 17">Binds 1 zinc ion.</text>
</comment>
<keyword evidence="14 20" id="KW-0378">Hydrolase</keyword>
<evidence type="ECO:0000313" key="20">
    <source>
        <dbReference type="EMBL" id="MBD8077851.1"/>
    </source>
</evidence>
<evidence type="ECO:0000256" key="9">
    <source>
        <dbReference type="ARBA" id="ARBA00022857"/>
    </source>
</evidence>
<dbReference type="InterPro" id="IPR004794">
    <property type="entry name" value="Eubact_RibD"/>
</dbReference>
<evidence type="ECO:0000256" key="5">
    <source>
        <dbReference type="ARBA" id="ARBA00007417"/>
    </source>
</evidence>
<feature type="binding site" evidence="16">
    <location>
        <position position="211"/>
    </location>
    <ligand>
        <name>NADP(+)</name>
        <dbReference type="ChEBI" id="CHEBI:58349"/>
    </ligand>
</feature>
<dbReference type="PANTHER" id="PTHR38011:SF7">
    <property type="entry name" value="2,5-DIAMINO-6-RIBOSYLAMINO-4(3H)-PYRIMIDINONE 5'-PHOSPHATE REDUCTASE"/>
    <property type="match status" value="1"/>
</dbReference>
<feature type="binding site" evidence="17">
    <location>
        <position position="63"/>
    </location>
    <ligand>
        <name>Zn(2+)</name>
        <dbReference type="ChEBI" id="CHEBI:29105"/>
        <note>catalytic</note>
    </ligand>
</feature>
<keyword evidence="6 14" id="KW-0686">Riboflavin biosynthesis</keyword>
<dbReference type="InterPro" id="IPR024072">
    <property type="entry name" value="DHFR-like_dom_sf"/>
</dbReference>
<evidence type="ECO:0000256" key="2">
    <source>
        <dbReference type="ARBA" id="ARBA00004882"/>
    </source>
</evidence>
<evidence type="ECO:0000259" key="19">
    <source>
        <dbReference type="PROSITE" id="PS51747"/>
    </source>
</evidence>
<proteinExistence type="inferred from homology"/>
<comment type="similarity">
    <text evidence="5 14">In the C-terminal section; belongs to the HTP reductase family.</text>
</comment>
<keyword evidence="7 14" id="KW-0479">Metal-binding</keyword>
<dbReference type="SUPFAM" id="SSF53927">
    <property type="entry name" value="Cytidine deaminase-like"/>
    <property type="match status" value="1"/>
</dbReference>
<evidence type="ECO:0000256" key="18">
    <source>
        <dbReference type="SAM" id="MobiDB-lite"/>
    </source>
</evidence>
<feature type="binding site" evidence="17">
    <location>
        <position position="91"/>
    </location>
    <ligand>
        <name>Zn(2+)</name>
        <dbReference type="ChEBI" id="CHEBI:29105"/>
        <note>catalytic</note>
    </ligand>
</feature>
<evidence type="ECO:0000256" key="13">
    <source>
        <dbReference type="ARBA" id="ARBA00049886"/>
    </source>
</evidence>
<comment type="similarity">
    <text evidence="4 14">In the N-terminal section; belongs to the cytidine and deoxycytidylate deaminase family.</text>
</comment>
<dbReference type="GO" id="GO:0008703">
    <property type="term" value="F:5-amino-6-(5-phosphoribosylamino)uracil reductase activity"/>
    <property type="evidence" value="ECO:0007669"/>
    <property type="project" value="UniProtKB-EC"/>
</dbReference>
<evidence type="ECO:0000256" key="14">
    <source>
        <dbReference type="PIRNR" id="PIRNR006769"/>
    </source>
</evidence>
<feature type="binding site" evidence="16">
    <location>
        <position position="219"/>
    </location>
    <ligand>
        <name>substrate</name>
    </ligand>
</feature>
<evidence type="ECO:0000256" key="6">
    <source>
        <dbReference type="ARBA" id="ARBA00022619"/>
    </source>
</evidence>
<dbReference type="EC" id="1.1.1.193" evidence="14"/>